<organism evidence="6 7">
    <name type="scientific">Saccharibacillus endophyticus</name>
    <dbReference type="NCBI Taxonomy" id="2060666"/>
    <lineage>
        <taxon>Bacteria</taxon>
        <taxon>Bacillati</taxon>
        <taxon>Bacillota</taxon>
        <taxon>Bacilli</taxon>
        <taxon>Bacillales</taxon>
        <taxon>Paenibacillaceae</taxon>
        <taxon>Saccharibacillus</taxon>
    </lineage>
</organism>
<keyword evidence="7" id="KW-1185">Reference proteome</keyword>
<proteinExistence type="predicted"/>
<keyword evidence="1" id="KW-0805">Transcription regulation</keyword>
<dbReference type="SUPFAM" id="SSF48498">
    <property type="entry name" value="Tetracyclin repressor-like, C-terminal domain"/>
    <property type="match status" value="1"/>
</dbReference>
<dbReference type="SUPFAM" id="SSF46689">
    <property type="entry name" value="Homeodomain-like"/>
    <property type="match status" value="1"/>
</dbReference>
<name>A0ABQ1ZZ02_9BACL</name>
<dbReference type="PANTHER" id="PTHR47506:SF6">
    <property type="entry name" value="HTH-TYPE TRANSCRIPTIONAL REPRESSOR NEMR"/>
    <property type="match status" value="1"/>
</dbReference>
<dbReference type="Gene3D" id="1.10.357.10">
    <property type="entry name" value="Tetracycline Repressor, domain 2"/>
    <property type="match status" value="1"/>
</dbReference>
<dbReference type="Pfam" id="PF17922">
    <property type="entry name" value="TetR_C_17"/>
    <property type="match status" value="1"/>
</dbReference>
<evidence type="ECO:0000256" key="2">
    <source>
        <dbReference type="ARBA" id="ARBA00023125"/>
    </source>
</evidence>
<dbReference type="Proteomes" id="UP000605427">
    <property type="component" value="Unassembled WGS sequence"/>
</dbReference>
<dbReference type="InterPro" id="IPR036271">
    <property type="entry name" value="Tet_transcr_reg_TetR-rel_C_sf"/>
</dbReference>
<gene>
    <name evidence="6" type="ORF">GCM10007362_28760</name>
</gene>
<dbReference type="Gene3D" id="1.10.10.60">
    <property type="entry name" value="Homeodomain-like"/>
    <property type="match status" value="1"/>
</dbReference>
<protein>
    <recommendedName>
        <fullName evidence="5">HTH tetR-type domain-containing protein</fullName>
    </recommendedName>
</protein>
<evidence type="ECO:0000256" key="3">
    <source>
        <dbReference type="ARBA" id="ARBA00023163"/>
    </source>
</evidence>
<dbReference type="PROSITE" id="PS50977">
    <property type="entry name" value="HTH_TETR_2"/>
    <property type="match status" value="1"/>
</dbReference>
<accession>A0ABQ1ZZ02</accession>
<evidence type="ECO:0000256" key="4">
    <source>
        <dbReference type="PROSITE-ProRule" id="PRU00335"/>
    </source>
</evidence>
<keyword evidence="3" id="KW-0804">Transcription</keyword>
<evidence type="ECO:0000259" key="5">
    <source>
        <dbReference type="PROSITE" id="PS50977"/>
    </source>
</evidence>
<dbReference type="InterPro" id="IPR041612">
    <property type="entry name" value="YfiR_C"/>
</dbReference>
<evidence type="ECO:0000256" key="1">
    <source>
        <dbReference type="ARBA" id="ARBA00023015"/>
    </source>
</evidence>
<reference evidence="7" key="1">
    <citation type="journal article" date="2019" name="Int. J. Syst. Evol. Microbiol.">
        <title>The Global Catalogue of Microorganisms (GCM) 10K type strain sequencing project: providing services to taxonomists for standard genome sequencing and annotation.</title>
        <authorList>
            <consortium name="The Broad Institute Genomics Platform"/>
            <consortium name="The Broad Institute Genome Sequencing Center for Infectious Disease"/>
            <person name="Wu L."/>
            <person name="Ma J."/>
        </authorList>
    </citation>
    <scope>NUCLEOTIDE SEQUENCE [LARGE SCALE GENOMIC DNA]</scope>
    <source>
        <strain evidence="7">CCM 8702</strain>
    </source>
</reference>
<dbReference type="PRINTS" id="PR00455">
    <property type="entry name" value="HTHTETR"/>
</dbReference>
<evidence type="ECO:0000313" key="7">
    <source>
        <dbReference type="Proteomes" id="UP000605427"/>
    </source>
</evidence>
<feature type="DNA-binding region" description="H-T-H motif" evidence="4">
    <location>
        <begin position="34"/>
        <end position="53"/>
    </location>
</feature>
<dbReference type="Pfam" id="PF00440">
    <property type="entry name" value="TetR_N"/>
    <property type="match status" value="1"/>
</dbReference>
<feature type="domain" description="HTH tetR-type" evidence="5">
    <location>
        <begin position="11"/>
        <end position="71"/>
    </location>
</feature>
<comment type="caution">
    <text evidence="6">The sequence shown here is derived from an EMBL/GenBank/DDBJ whole genome shotgun (WGS) entry which is preliminary data.</text>
</comment>
<dbReference type="PANTHER" id="PTHR47506">
    <property type="entry name" value="TRANSCRIPTIONAL REGULATORY PROTEIN"/>
    <property type="match status" value="1"/>
</dbReference>
<keyword evidence="2 4" id="KW-0238">DNA-binding</keyword>
<dbReference type="RefSeq" id="WP_172244646.1">
    <property type="nucleotide sequence ID" value="NZ_BMDD01000003.1"/>
</dbReference>
<dbReference type="InterPro" id="IPR009057">
    <property type="entry name" value="Homeodomain-like_sf"/>
</dbReference>
<dbReference type="InterPro" id="IPR001647">
    <property type="entry name" value="HTH_TetR"/>
</dbReference>
<sequence length="204" mass="22879">MCEPKGISKSEEKKAYILQQAYELFVEKGFYAVTMSDIVERCEISRGGLYRYYTSTEQLFRELIRRGGEADQADFGVKMEQGVPFADILEGFLEMQHDELKQIGSSLTQAAYEFFLAHREAEDRKLLRDRHGDAGQLLSGLIRYGIERGEVAAIAEKQAAAAAEHLLVCLEGLRILALAADLDEHFFKTQLEFAAYALTGGTQP</sequence>
<dbReference type="EMBL" id="BMDD01000003">
    <property type="protein sequence ID" value="GGH80444.1"/>
    <property type="molecule type" value="Genomic_DNA"/>
</dbReference>
<evidence type="ECO:0000313" key="6">
    <source>
        <dbReference type="EMBL" id="GGH80444.1"/>
    </source>
</evidence>